<dbReference type="Gene3D" id="2.60.40.4070">
    <property type="match status" value="1"/>
</dbReference>
<dbReference type="CDD" id="cd00063">
    <property type="entry name" value="FN3"/>
    <property type="match status" value="1"/>
</dbReference>
<dbReference type="InterPro" id="IPR036116">
    <property type="entry name" value="FN3_sf"/>
</dbReference>
<dbReference type="Gene3D" id="2.60.40.10">
    <property type="entry name" value="Immunoglobulins"/>
    <property type="match status" value="1"/>
</dbReference>
<proteinExistence type="predicted"/>
<dbReference type="Proteomes" id="UP000179243">
    <property type="component" value="Unassembled WGS sequence"/>
</dbReference>
<comment type="caution">
    <text evidence="5">The sequence shown here is derived from an EMBL/GenBank/DDBJ whole genome shotgun (WGS) entry which is preliminary data.</text>
</comment>
<dbReference type="Pfam" id="PF13385">
    <property type="entry name" value="Laminin_G_3"/>
    <property type="match status" value="1"/>
</dbReference>
<evidence type="ECO:0000259" key="4">
    <source>
        <dbReference type="PROSITE" id="PS50853"/>
    </source>
</evidence>
<dbReference type="InterPro" id="IPR013783">
    <property type="entry name" value="Ig-like_fold"/>
</dbReference>
<evidence type="ECO:0000256" key="1">
    <source>
        <dbReference type="ARBA" id="ARBA00022729"/>
    </source>
</evidence>
<feature type="signal peptide" evidence="3">
    <location>
        <begin position="1"/>
        <end position="22"/>
    </location>
</feature>
<dbReference type="NCBIfam" id="TIGR04183">
    <property type="entry name" value="Por_Secre_tail"/>
    <property type="match status" value="1"/>
</dbReference>
<evidence type="ECO:0000256" key="2">
    <source>
        <dbReference type="ARBA" id="ARBA00023157"/>
    </source>
</evidence>
<dbReference type="InterPro" id="IPR006558">
    <property type="entry name" value="LamG-like"/>
</dbReference>
<keyword evidence="1 3" id="KW-0732">Signal</keyword>
<evidence type="ECO:0000313" key="6">
    <source>
        <dbReference type="Proteomes" id="UP000179243"/>
    </source>
</evidence>
<dbReference type="PROSITE" id="PS50853">
    <property type="entry name" value="FN3"/>
    <property type="match status" value="1"/>
</dbReference>
<evidence type="ECO:0000256" key="3">
    <source>
        <dbReference type="SAM" id="SignalP"/>
    </source>
</evidence>
<organism evidence="5 6">
    <name type="scientific">Candidatus Raymondbacteria bacterium RIFOXYD12_FULL_49_13</name>
    <dbReference type="NCBI Taxonomy" id="1817890"/>
    <lineage>
        <taxon>Bacteria</taxon>
        <taxon>Raymondiibacteriota</taxon>
    </lineage>
</organism>
<accession>A0A1F7FEL1</accession>
<name>A0A1F7FEL1_UNCRA</name>
<dbReference type="Pfam" id="PF00041">
    <property type="entry name" value="fn3"/>
    <property type="match status" value="1"/>
</dbReference>
<dbReference type="EMBL" id="MFYX01000065">
    <property type="protein sequence ID" value="OGK04937.1"/>
    <property type="molecule type" value="Genomic_DNA"/>
</dbReference>
<dbReference type="SUPFAM" id="SSF49899">
    <property type="entry name" value="Concanavalin A-like lectins/glucanases"/>
    <property type="match status" value="1"/>
</dbReference>
<dbReference type="InterPro" id="IPR013320">
    <property type="entry name" value="ConA-like_dom_sf"/>
</dbReference>
<dbReference type="Gene3D" id="2.60.120.200">
    <property type="match status" value="1"/>
</dbReference>
<dbReference type="SMART" id="SM00560">
    <property type="entry name" value="LamGL"/>
    <property type="match status" value="1"/>
</dbReference>
<dbReference type="Gene3D" id="2.60.40.1220">
    <property type="match status" value="1"/>
</dbReference>
<dbReference type="InterPro" id="IPR003961">
    <property type="entry name" value="FN3_dom"/>
</dbReference>
<dbReference type="SUPFAM" id="SSF49265">
    <property type="entry name" value="Fibronectin type III"/>
    <property type="match status" value="1"/>
</dbReference>
<sequence length="953" mass="105603">MHKMLFAALMTLVIGIPAVLNAATGADVVPINWAQYTKPEPADTLSVKMKDLHLTALKYCLNEMLDTLPTDSSGYYDFRGTDEFSIRPWSEICGGLGIALGLGTYDSAVTGISEAEARVLHAKLVKSLAYKHKDNMGWISSAWGNCWQCRLWATYMGVGAFLVWEELDSLTQTYVARVVHGESRRLSEEPPYCNDCTNDTKAEENAWDANIISLAVAMMPNDSAVQTYKKKASRWFVSAFARESDLNRATLVDGTPVKDWISGWNIREEGYLYNHNRIHPDYMCVGATVLRVGVIMILANQIVPQSAVWNTDLIYECLVNYRWPSPPYYSPGGTIYQDDSARVYYPQGTDWSANRVNNFLSVDNMMDVFELDDNVRLPADYWINIRVDHCLWMQSRTVSGRLFIEEEHHFHAENSSPAFVFGIDYLGRWLVNQEAEFLVGNWHLSEPDTNPPSAPAALTADTLGPNSVSLSWSASKDTGSGVAYYLVYRDSIQIIMTQDTFYLDNSLVENTEYHYRVAAIDWNNNKSPNSTGAIVSTPNDTRSLTIERVTAVNGSRVVVAFNKPVDSVSAENTANYSISGLSVSSAVLNLLQNMVILDVSAMTFDNVYTLTVSNIQDFTNPPHTIPSNTETEFTFSDLNNNLVGYWPMDEEQGSMIYDYSGNNNNGTFINSCSRIPGVLDNAVYLNPGEHIEMDNSLQNLTFPYSISLWVKIEETDSSRSLLVTEDMGGRYYGTWMAITQSGQVTVNFGNGGTPSTGSRKSKVSADTVSRNIWTYVAAVVNNATDMTLYIDGVDAGGTYSGTATSMAHSVAGRMQIGYQTSAITPILYYHGGMDDIRVYDTALTQEQIGHLAADTLTTDIAGKIAARRVFSLDAMPNPFNPSAVITFSIPAAQRVVLDVFDVKGSRVARLVDGKKEAGEYRLVWAGSQQASGVYLLRMQAGTKTMERKLVYLK</sequence>
<evidence type="ECO:0000313" key="5">
    <source>
        <dbReference type="EMBL" id="OGK04937.1"/>
    </source>
</evidence>
<feature type="chain" id="PRO_5009528666" description="Fibronectin type-III domain-containing protein" evidence="3">
    <location>
        <begin position="23"/>
        <end position="953"/>
    </location>
</feature>
<dbReference type="AlphaFoldDB" id="A0A1F7FEL1"/>
<dbReference type="SMART" id="SM00060">
    <property type="entry name" value="FN3"/>
    <property type="match status" value="1"/>
</dbReference>
<gene>
    <name evidence="5" type="ORF">A2519_08185</name>
</gene>
<dbReference type="InterPro" id="IPR026444">
    <property type="entry name" value="Secre_tail"/>
</dbReference>
<protein>
    <recommendedName>
        <fullName evidence="4">Fibronectin type-III domain-containing protein</fullName>
    </recommendedName>
</protein>
<keyword evidence="2" id="KW-1015">Disulfide bond</keyword>
<reference evidence="5 6" key="1">
    <citation type="journal article" date="2016" name="Nat. Commun.">
        <title>Thousands of microbial genomes shed light on interconnected biogeochemical processes in an aquifer system.</title>
        <authorList>
            <person name="Anantharaman K."/>
            <person name="Brown C.T."/>
            <person name="Hug L.A."/>
            <person name="Sharon I."/>
            <person name="Castelle C.J."/>
            <person name="Probst A.J."/>
            <person name="Thomas B.C."/>
            <person name="Singh A."/>
            <person name="Wilkins M.J."/>
            <person name="Karaoz U."/>
            <person name="Brodie E.L."/>
            <person name="Williams K.H."/>
            <person name="Hubbard S.S."/>
            <person name="Banfield J.F."/>
        </authorList>
    </citation>
    <scope>NUCLEOTIDE SEQUENCE [LARGE SCALE GENOMIC DNA]</scope>
</reference>
<feature type="domain" description="Fibronectin type-III" evidence="4">
    <location>
        <begin position="454"/>
        <end position="540"/>
    </location>
</feature>
<dbReference type="InterPro" id="IPR014755">
    <property type="entry name" value="Cu-Rt/internalin_Ig-like"/>
</dbReference>